<dbReference type="GO" id="GO:0008374">
    <property type="term" value="F:O-acyltransferase activity"/>
    <property type="evidence" value="ECO:0007669"/>
    <property type="project" value="InterPro"/>
</dbReference>
<dbReference type="STRING" id="3818.A0A445D5U6"/>
<dbReference type="PANTHER" id="PTHR11440">
    <property type="entry name" value="LECITHIN-CHOLESTEROL ACYLTRANSFERASE-RELATED"/>
    <property type="match status" value="1"/>
</dbReference>
<protein>
    <submittedName>
        <fullName evidence="1">Uncharacterized protein</fullName>
    </submittedName>
</protein>
<accession>A0A445D5U6</accession>
<organism evidence="1 2">
    <name type="scientific">Arachis hypogaea</name>
    <name type="common">Peanut</name>
    <dbReference type="NCBI Taxonomy" id="3818"/>
    <lineage>
        <taxon>Eukaryota</taxon>
        <taxon>Viridiplantae</taxon>
        <taxon>Streptophyta</taxon>
        <taxon>Embryophyta</taxon>
        <taxon>Tracheophyta</taxon>
        <taxon>Spermatophyta</taxon>
        <taxon>Magnoliopsida</taxon>
        <taxon>eudicotyledons</taxon>
        <taxon>Gunneridae</taxon>
        <taxon>Pentapetalae</taxon>
        <taxon>rosids</taxon>
        <taxon>fabids</taxon>
        <taxon>Fabales</taxon>
        <taxon>Fabaceae</taxon>
        <taxon>Papilionoideae</taxon>
        <taxon>50 kb inversion clade</taxon>
        <taxon>dalbergioids sensu lato</taxon>
        <taxon>Dalbergieae</taxon>
        <taxon>Pterocarpus clade</taxon>
        <taxon>Arachis</taxon>
    </lineage>
</organism>
<reference evidence="1 2" key="1">
    <citation type="submission" date="2019-01" db="EMBL/GenBank/DDBJ databases">
        <title>Sequencing of cultivated peanut Arachis hypogaea provides insights into genome evolution and oil improvement.</title>
        <authorList>
            <person name="Chen X."/>
        </authorList>
    </citation>
    <scope>NUCLEOTIDE SEQUENCE [LARGE SCALE GENOMIC DNA]</scope>
    <source>
        <strain evidence="2">cv. Fuhuasheng</strain>
        <tissue evidence="1">Leaves</tissue>
    </source>
</reference>
<sequence>MNISIFHSVTSNWPHHTILCHLASTTARKFTQVTEGVPISNKTLLAPLKKRGEKSSSASLELSRLPALPPSSPLTRLCRRSHSLGAHYSSCRSANGGRLSFLRAASLCPPSSIISSHLLYRLLSQRKWWKFWFGERGPSSEHSGEAPSLLIVFNFLGYTETLDQKSDIMVPENDHGLYTIDILDPSLFTKCIHLTEVYHFHDMIDMLVGCGYKKGTTLLGYGYDFRQSNRKLIPFGITMCLIFAGVGKIDKLMDGLKTKLETAYKATGGRKVNLLLFFVDVISGLNVQGGRSWFSGSESLLDNNFFKHLQLGMGLFTSN</sequence>
<evidence type="ECO:0000313" key="1">
    <source>
        <dbReference type="EMBL" id="RYR58578.1"/>
    </source>
</evidence>
<evidence type="ECO:0000313" key="2">
    <source>
        <dbReference type="Proteomes" id="UP000289738"/>
    </source>
</evidence>
<dbReference type="AlphaFoldDB" id="A0A445D5U6"/>
<dbReference type="InterPro" id="IPR003386">
    <property type="entry name" value="LACT/PDAT_acylTrfase"/>
</dbReference>
<name>A0A445D5U6_ARAHY</name>
<proteinExistence type="predicted"/>
<comment type="caution">
    <text evidence="1">The sequence shown here is derived from an EMBL/GenBank/DDBJ whole genome shotgun (WGS) entry which is preliminary data.</text>
</comment>
<dbReference type="Pfam" id="PF02450">
    <property type="entry name" value="LCAT"/>
    <property type="match status" value="1"/>
</dbReference>
<dbReference type="Gene3D" id="3.40.50.1820">
    <property type="entry name" value="alpha/beta hydrolase"/>
    <property type="match status" value="1"/>
</dbReference>
<dbReference type="Proteomes" id="UP000289738">
    <property type="component" value="Chromosome A05"/>
</dbReference>
<dbReference type="GO" id="GO:0006629">
    <property type="term" value="P:lipid metabolic process"/>
    <property type="evidence" value="ECO:0007669"/>
    <property type="project" value="InterPro"/>
</dbReference>
<dbReference type="EMBL" id="SDMP01000005">
    <property type="protein sequence ID" value="RYR58578.1"/>
    <property type="molecule type" value="Genomic_DNA"/>
</dbReference>
<keyword evidence="2" id="KW-1185">Reference proteome</keyword>
<gene>
    <name evidence="1" type="ORF">Ahy_A05g024423</name>
</gene>
<dbReference type="InterPro" id="IPR029058">
    <property type="entry name" value="AB_hydrolase_fold"/>
</dbReference>